<dbReference type="InterPro" id="IPR017946">
    <property type="entry name" value="PLC-like_Pdiesterase_TIM-brl"/>
</dbReference>
<comment type="caution">
    <text evidence="3">The sequence shown here is derived from an EMBL/GenBank/DDBJ whole genome shotgun (WGS) entry which is preliminary data.</text>
</comment>
<evidence type="ECO:0000313" key="4">
    <source>
        <dbReference type="Proteomes" id="UP001217918"/>
    </source>
</evidence>
<evidence type="ECO:0000313" key="3">
    <source>
        <dbReference type="EMBL" id="KAK2071441.1"/>
    </source>
</evidence>
<dbReference type="GO" id="GO:0006629">
    <property type="term" value="P:lipid metabolic process"/>
    <property type="evidence" value="ECO:0007669"/>
    <property type="project" value="InterPro"/>
</dbReference>
<evidence type="ECO:0000256" key="1">
    <source>
        <dbReference type="ARBA" id="ARBA00008858"/>
    </source>
</evidence>
<dbReference type="AlphaFoldDB" id="A0AAD9I5J7"/>
<dbReference type="SUPFAM" id="SSF51695">
    <property type="entry name" value="PLC-like phosphodiesterases"/>
    <property type="match status" value="1"/>
</dbReference>
<dbReference type="Proteomes" id="UP001217918">
    <property type="component" value="Unassembled WGS sequence"/>
</dbReference>
<protein>
    <recommendedName>
        <fullName evidence="2">Altered inheritance of mitochondria protein 6</fullName>
    </recommendedName>
</protein>
<sequence length="235" mass="26386">MLLCQEQLKQSQDDGLQDEAKVWQNPRRFVAIALFIRVVFRSTLALLPIPVRGGGHIDSVSSDLGRPGTGTEGRAWFPTDFLRDVVPIPCHSHNDYWREVPLFSALHAGCTGVEADVWLKDGELYIGHDTASLQRECTFRSLYVDPLVKILERQNTPSRLYTGHNNGVFDADPTQTLTLLEDVKTDGHETWPVVMKQLDALREKGWLRFFQDGKLHDGPVTLVGTGNAVRPDRGQ</sequence>
<evidence type="ECO:0000256" key="2">
    <source>
        <dbReference type="ARBA" id="ARBA00014286"/>
    </source>
</evidence>
<name>A0AAD9I5J7_9PEZI</name>
<keyword evidence="4" id="KW-1185">Reference proteome</keyword>
<organism evidence="3 4">
    <name type="scientific">Phyllachora maydis</name>
    <dbReference type="NCBI Taxonomy" id="1825666"/>
    <lineage>
        <taxon>Eukaryota</taxon>
        <taxon>Fungi</taxon>
        <taxon>Dikarya</taxon>
        <taxon>Ascomycota</taxon>
        <taxon>Pezizomycotina</taxon>
        <taxon>Sordariomycetes</taxon>
        <taxon>Sordariomycetidae</taxon>
        <taxon>Phyllachorales</taxon>
        <taxon>Phyllachoraceae</taxon>
        <taxon>Phyllachora</taxon>
    </lineage>
</organism>
<dbReference type="GO" id="GO:0008081">
    <property type="term" value="F:phosphoric diester hydrolase activity"/>
    <property type="evidence" value="ECO:0007669"/>
    <property type="project" value="InterPro"/>
</dbReference>
<gene>
    <name evidence="3" type="ORF">P8C59_005867</name>
</gene>
<accession>A0AAD9I5J7</accession>
<proteinExistence type="inferred from homology"/>
<comment type="similarity">
    <text evidence="1">Belongs to the AIM6 family.</text>
</comment>
<dbReference type="InterPro" id="IPR051236">
    <property type="entry name" value="HAT_RTT109-like"/>
</dbReference>
<reference evidence="3" key="1">
    <citation type="journal article" date="2023" name="Mol. Plant Microbe Interact.">
        <title>Elucidating the Obligate Nature and Biological Capacity of an Invasive Fungal Corn Pathogen.</title>
        <authorList>
            <person name="MacCready J.S."/>
            <person name="Roggenkamp E.M."/>
            <person name="Gdanetz K."/>
            <person name="Chilvers M.I."/>
        </authorList>
    </citation>
    <scope>NUCLEOTIDE SEQUENCE</scope>
    <source>
        <strain evidence="3">PM02</strain>
    </source>
</reference>
<dbReference type="PANTHER" id="PTHR31571">
    <property type="entry name" value="ALTERED INHERITANCE OF MITOCHONDRIA PROTEIN 6"/>
    <property type="match status" value="1"/>
</dbReference>
<dbReference type="EMBL" id="JAQQPM010000005">
    <property type="protein sequence ID" value="KAK2071441.1"/>
    <property type="molecule type" value="Genomic_DNA"/>
</dbReference>
<dbReference type="PANTHER" id="PTHR31571:SF1">
    <property type="entry name" value="ALTERED INHERITANCE OF MITOCHONDRIA PROTEIN 6"/>
    <property type="match status" value="1"/>
</dbReference>